<dbReference type="InterPro" id="IPR008271">
    <property type="entry name" value="Ser/Thr_kinase_AS"/>
</dbReference>
<feature type="compositionally biased region" description="Basic and acidic residues" evidence="8">
    <location>
        <begin position="369"/>
        <end position="389"/>
    </location>
</feature>
<dbReference type="Gene3D" id="1.10.510.10">
    <property type="entry name" value="Transferase(Phosphotransferase) domain 1"/>
    <property type="match status" value="1"/>
</dbReference>
<evidence type="ECO:0000256" key="4">
    <source>
        <dbReference type="ARBA" id="ARBA00022741"/>
    </source>
</evidence>
<evidence type="ECO:0000259" key="9">
    <source>
        <dbReference type="PROSITE" id="PS50011"/>
    </source>
</evidence>
<evidence type="ECO:0000256" key="7">
    <source>
        <dbReference type="PROSITE-ProRule" id="PRU10141"/>
    </source>
</evidence>
<keyword evidence="5" id="KW-0418">Kinase</keyword>
<feature type="compositionally biased region" description="Basic and acidic residues" evidence="8">
    <location>
        <begin position="273"/>
        <end position="282"/>
    </location>
</feature>
<evidence type="ECO:0000256" key="5">
    <source>
        <dbReference type="ARBA" id="ARBA00022777"/>
    </source>
</evidence>
<keyword evidence="6 7" id="KW-0067">ATP-binding</keyword>
<evidence type="ECO:0000256" key="3">
    <source>
        <dbReference type="ARBA" id="ARBA00022679"/>
    </source>
</evidence>
<dbReference type="GO" id="GO:0005737">
    <property type="term" value="C:cytoplasm"/>
    <property type="evidence" value="ECO:0000318"/>
    <property type="project" value="GO_Central"/>
</dbReference>
<feature type="region of interest" description="Disordered" evidence="8">
    <location>
        <begin position="255"/>
        <end position="405"/>
    </location>
</feature>
<dbReference type="InterPro" id="IPR011009">
    <property type="entry name" value="Kinase-like_dom_sf"/>
</dbReference>
<evidence type="ECO:0000256" key="6">
    <source>
        <dbReference type="ARBA" id="ARBA00022840"/>
    </source>
</evidence>
<dbReference type="GO" id="GO:0004687">
    <property type="term" value="F:myosin light chain kinase activity"/>
    <property type="evidence" value="ECO:0000318"/>
    <property type="project" value="GO_Central"/>
</dbReference>
<reference evidence="10" key="2">
    <citation type="submission" date="2025-08" db="UniProtKB">
        <authorList>
            <consortium name="Ensembl"/>
        </authorList>
    </citation>
    <scope>IDENTIFICATION</scope>
</reference>
<keyword evidence="2" id="KW-0723">Serine/threonine-protein kinase</keyword>
<feature type="compositionally biased region" description="Basic and acidic residues" evidence="8">
    <location>
        <begin position="332"/>
        <end position="350"/>
    </location>
</feature>
<evidence type="ECO:0000256" key="1">
    <source>
        <dbReference type="ARBA" id="ARBA00006692"/>
    </source>
</evidence>
<name>A0A803SZJ5_ANOCA</name>
<dbReference type="PANTHER" id="PTHR24342:SF20">
    <property type="entry name" value="MYOSIN LIGHT CHAIN KINASE, SMOOTH MUSCLE"/>
    <property type="match status" value="1"/>
</dbReference>
<dbReference type="SMART" id="SM00220">
    <property type="entry name" value="S_TKc"/>
    <property type="match status" value="1"/>
</dbReference>
<dbReference type="AlphaFoldDB" id="A0A803SZJ5"/>
<dbReference type="PROSITE" id="PS50011">
    <property type="entry name" value="PROTEIN_KINASE_DOM"/>
    <property type="match status" value="1"/>
</dbReference>
<feature type="compositionally biased region" description="Basic and acidic residues" evidence="8">
    <location>
        <begin position="293"/>
        <end position="308"/>
    </location>
</feature>
<accession>A0A803SZJ5</accession>
<reference evidence="10" key="3">
    <citation type="submission" date="2025-09" db="UniProtKB">
        <authorList>
            <consortium name="Ensembl"/>
        </authorList>
    </citation>
    <scope>IDENTIFICATION</scope>
</reference>
<dbReference type="PROSITE" id="PS00108">
    <property type="entry name" value="PROTEIN_KINASE_ST"/>
    <property type="match status" value="1"/>
</dbReference>
<keyword evidence="11" id="KW-1185">Reference proteome</keyword>
<reference evidence="10" key="1">
    <citation type="submission" date="2009-12" db="EMBL/GenBank/DDBJ databases">
        <title>The Genome Sequence of Anolis carolinensis (Green Anole Lizard).</title>
        <authorList>
            <consortium name="The Genome Sequencing Platform"/>
            <person name="Di Palma F."/>
            <person name="Alfoldi J."/>
            <person name="Heiman D."/>
            <person name="Young S."/>
            <person name="Grabherr M."/>
            <person name="Johnson J."/>
            <person name="Lander E.S."/>
            <person name="Lindblad-Toh K."/>
        </authorList>
    </citation>
    <scope>NUCLEOTIDE SEQUENCE [LARGE SCALE GENOMIC DNA]</scope>
    <source>
        <strain evidence="10">JBL SC #1</strain>
    </source>
</reference>
<dbReference type="Gene3D" id="3.30.200.20">
    <property type="entry name" value="Phosphorylase Kinase, domain 1"/>
    <property type="match status" value="1"/>
</dbReference>
<proteinExistence type="inferred from homology"/>
<dbReference type="PROSITE" id="PS00107">
    <property type="entry name" value="PROTEIN_KINASE_ATP"/>
    <property type="match status" value="1"/>
</dbReference>
<dbReference type="PANTHER" id="PTHR24342">
    <property type="entry name" value="SERINE/THREONINE-PROTEIN KINASE 17"/>
    <property type="match status" value="1"/>
</dbReference>
<dbReference type="Proteomes" id="UP000001646">
    <property type="component" value="Unplaced"/>
</dbReference>
<dbReference type="GeneTree" id="ENSGT00940000156211"/>
<gene>
    <name evidence="10" type="primary">MYLK4</name>
</gene>
<comment type="similarity">
    <text evidence="1">Belongs to the protein kinase superfamily. CAMK Ser/Thr protein kinase family.</text>
</comment>
<evidence type="ECO:0000256" key="2">
    <source>
        <dbReference type="ARBA" id="ARBA00022527"/>
    </source>
</evidence>
<protein>
    <submittedName>
        <fullName evidence="10">Myosin light chain kinase family member 4</fullName>
    </submittedName>
</protein>
<sequence length="703" mass="79011">MTTSSKKTSSSSVVNSLAKIFDPNALQNQRLPNEEEPSPACPSIREDANCPENMSGLDAKVASLDQKMNILLTVQDNVLQKLDCVSQEISSMGNNIDLLKGKEKISGVSIATSEKLDVNVLCIEMNEKLSDMTKNAEQQAKRLDGLEHVVTGVHQLLGSLVEKLKTSPIVDLMRRNESPRKLLRVGGYLRKDKSGNLFRMQTFSDKKESLFCKWNEKEKSCLTAKGIKPIIKKKKPPDSSEESDDTENVHKLNKENAEKASPFFAQKSSSKSLSHELKEKSLASHWKPPLQKTTEKSKAEDNAKETHNKQSGQDTKGLGKKNEECEGSSEGLGKDVEGTDSSSDKERKPLETTPESEDTSEDVGPSKSQDQDVEHKDCGKTSFLLKDEQSTSSDSPPPPAPFDHRIVSAKRTGINSYYHVYKGEVLGGGRFGQVHKCEEKSTGIQLAAKIIKARNIKEKDEVKNEINVMNQLDHVNLIQLYDAFESKNDIVLVMEYVQGGELFDRIIDENCNLTEMDTILFTKQICEGIQYMHQMYILHLDLKPENILCVNRDANQIKIIDFGLARRYKPREKLKVNFGTPEFLAPEVVNYDFVSFPTDMWSVGVIAYMLLSGLSPFLGEDDNETLNNILACRWNFEDEEFANVSEEAKDFITKLLIKAKGWRISATAALKHPWLSDQKLHSRLLSQVCRSKQNFFFSSSWVN</sequence>
<dbReference type="FunFam" id="3.30.200.20:FF:000196">
    <property type="entry name" value="Myosin light chain kinase family, member 4"/>
    <property type="match status" value="1"/>
</dbReference>
<evidence type="ECO:0000256" key="8">
    <source>
        <dbReference type="SAM" id="MobiDB-lite"/>
    </source>
</evidence>
<dbReference type="InterPro" id="IPR017441">
    <property type="entry name" value="Protein_kinase_ATP_BS"/>
</dbReference>
<feature type="binding site" evidence="7">
    <location>
        <position position="449"/>
    </location>
    <ligand>
        <name>ATP</name>
        <dbReference type="ChEBI" id="CHEBI:30616"/>
    </ligand>
</feature>
<dbReference type="SUPFAM" id="SSF56112">
    <property type="entry name" value="Protein kinase-like (PK-like)"/>
    <property type="match status" value="1"/>
</dbReference>
<dbReference type="Pfam" id="PF00069">
    <property type="entry name" value="Pkinase"/>
    <property type="match status" value="1"/>
</dbReference>
<dbReference type="GO" id="GO:0005524">
    <property type="term" value="F:ATP binding"/>
    <property type="evidence" value="ECO:0007669"/>
    <property type="project" value="UniProtKB-UniRule"/>
</dbReference>
<dbReference type="Ensembl" id="ENSACAT00000053135.1">
    <property type="protein sequence ID" value="ENSACAP00000028385.1"/>
    <property type="gene ID" value="ENSACAG00000011501.4"/>
</dbReference>
<dbReference type="InterPro" id="IPR000719">
    <property type="entry name" value="Prot_kinase_dom"/>
</dbReference>
<keyword evidence="3" id="KW-0808">Transferase</keyword>
<feature type="domain" description="Protein kinase" evidence="9">
    <location>
        <begin position="420"/>
        <end position="675"/>
    </location>
</feature>
<dbReference type="FunFam" id="1.10.510.10:FF:000135">
    <property type="entry name" value="Putative myosin light chain kinase 3"/>
    <property type="match status" value="1"/>
</dbReference>
<evidence type="ECO:0000313" key="10">
    <source>
        <dbReference type="Ensembl" id="ENSACAP00000028385.1"/>
    </source>
</evidence>
<evidence type="ECO:0000313" key="11">
    <source>
        <dbReference type="Proteomes" id="UP000001646"/>
    </source>
</evidence>
<dbReference type="GO" id="GO:0007165">
    <property type="term" value="P:signal transduction"/>
    <property type="evidence" value="ECO:0000318"/>
    <property type="project" value="GO_Central"/>
</dbReference>
<organism evidence="10 11">
    <name type="scientific">Anolis carolinensis</name>
    <name type="common">Green anole</name>
    <name type="synonym">American chameleon</name>
    <dbReference type="NCBI Taxonomy" id="28377"/>
    <lineage>
        <taxon>Eukaryota</taxon>
        <taxon>Metazoa</taxon>
        <taxon>Chordata</taxon>
        <taxon>Craniata</taxon>
        <taxon>Vertebrata</taxon>
        <taxon>Euteleostomi</taxon>
        <taxon>Lepidosauria</taxon>
        <taxon>Squamata</taxon>
        <taxon>Bifurcata</taxon>
        <taxon>Unidentata</taxon>
        <taxon>Episquamata</taxon>
        <taxon>Toxicofera</taxon>
        <taxon>Iguania</taxon>
        <taxon>Dactyloidae</taxon>
        <taxon>Anolis</taxon>
    </lineage>
</organism>
<dbReference type="Bgee" id="ENSACAG00000011501">
    <property type="expression patterns" value="Expressed in skeletal muscle tissue and 4 other cell types or tissues"/>
</dbReference>
<keyword evidence="4 7" id="KW-0547">Nucleotide-binding</keyword>
<dbReference type="InParanoid" id="A0A803SZJ5"/>